<gene>
    <name evidence="1" type="ORF">OFY17_05045</name>
</gene>
<dbReference type="Gene3D" id="2.40.128.100">
    <property type="entry name" value="OPCA outer membrane adhesin/invasin"/>
    <property type="match status" value="1"/>
</dbReference>
<name>A0ABT2YQT3_9GAMM</name>
<dbReference type="SUPFAM" id="SSF69917">
    <property type="entry name" value="OMPT-like"/>
    <property type="match status" value="1"/>
</dbReference>
<proteinExistence type="predicted"/>
<evidence type="ECO:0000313" key="1">
    <source>
        <dbReference type="EMBL" id="MCV2402251.1"/>
    </source>
</evidence>
<evidence type="ECO:0000313" key="2">
    <source>
        <dbReference type="Proteomes" id="UP001209713"/>
    </source>
</evidence>
<keyword evidence="2" id="KW-1185">Reference proteome</keyword>
<dbReference type="RefSeq" id="WP_263529632.1">
    <property type="nucleotide sequence ID" value="NZ_JAOVZB010000002.1"/>
</dbReference>
<sequence length="211" mass="24246">MSGFHGRYAYISHERFRAIEVHYSTGFVDYQGSGTIENIPDTLLEVRGLFGGKADINPTYDTFVYIGIGYRNLNDDMSGRVSSTSALGYERDQTYIYMPIGLEFQPKQIDRRWGLSGRIEYDLFLSGTNHSYLGEISGYDDITLHQNSGYGYRVSLGLTRHFQNASVSVEPFYRYWYLDDSMVTYDSKNEPRIEPYNNSKELGISFSVTFH</sequence>
<protein>
    <recommendedName>
        <fullName evidence="3">Outer membrane protein beta-barrel domain-containing protein</fullName>
    </recommendedName>
</protein>
<evidence type="ECO:0008006" key="3">
    <source>
        <dbReference type="Google" id="ProtNLM"/>
    </source>
</evidence>
<comment type="caution">
    <text evidence="1">The sequence shown here is derived from an EMBL/GenBank/DDBJ whole genome shotgun (WGS) entry which is preliminary data.</text>
</comment>
<organism evidence="1 2">
    <name type="scientific">Marinomonas sargassi</name>
    <dbReference type="NCBI Taxonomy" id="2984494"/>
    <lineage>
        <taxon>Bacteria</taxon>
        <taxon>Pseudomonadati</taxon>
        <taxon>Pseudomonadota</taxon>
        <taxon>Gammaproteobacteria</taxon>
        <taxon>Oceanospirillales</taxon>
        <taxon>Oceanospirillaceae</taxon>
        <taxon>Marinomonas</taxon>
    </lineage>
</organism>
<dbReference type="EMBL" id="JAOVZB010000002">
    <property type="protein sequence ID" value="MCV2402251.1"/>
    <property type="molecule type" value="Genomic_DNA"/>
</dbReference>
<dbReference type="Proteomes" id="UP001209713">
    <property type="component" value="Unassembled WGS sequence"/>
</dbReference>
<dbReference type="InterPro" id="IPR020080">
    <property type="entry name" value="OM_adhesin/peptidase_omptin"/>
</dbReference>
<reference evidence="1 2" key="1">
    <citation type="submission" date="2022-10" db="EMBL/GenBank/DDBJ databases">
        <title>Marinomonas transparenta sp. nov. and Marinomonas sargassi sp. nov., isolated from marine alga (Sargassum natans (L.) Gaillon).</title>
        <authorList>
            <person name="Wang Y."/>
        </authorList>
    </citation>
    <scope>NUCLEOTIDE SEQUENCE [LARGE SCALE GENOMIC DNA]</scope>
    <source>
        <strain evidence="1 2">C2222</strain>
    </source>
</reference>
<accession>A0ABT2YQT3</accession>